<evidence type="ECO:0000313" key="1">
    <source>
        <dbReference type="EMBL" id="KAH7120609.1"/>
    </source>
</evidence>
<proteinExistence type="predicted"/>
<name>A0A9P9DK00_9HYPO</name>
<gene>
    <name evidence="1" type="ORF">EDB81DRAFT_814470</name>
</gene>
<dbReference type="Proteomes" id="UP000738349">
    <property type="component" value="Unassembled WGS sequence"/>
</dbReference>
<organism evidence="1 2">
    <name type="scientific">Dactylonectria macrodidyma</name>
    <dbReference type="NCBI Taxonomy" id="307937"/>
    <lineage>
        <taxon>Eukaryota</taxon>
        <taxon>Fungi</taxon>
        <taxon>Dikarya</taxon>
        <taxon>Ascomycota</taxon>
        <taxon>Pezizomycotina</taxon>
        <taxon>Sordariomycetes</taxon>
        <taxon>Hypocreomycetidae</taxon>
        <taxon>Hypocreales</taxon>
        <taxon>Nectriaceae</taxon>
        <taxon>Dactylonectria</taxon>
    </lineage>
</organism>
<evidence type="ECO:0000313" key="2">
    <source>
        <dbReference type="Proteomes" id="UP000738349"/>
    </source>
</evidence>
<sequence>MANSVHWIARAMSGSLSLMFSLPDRAYAARKKVTTALRQIKAATPSAAWPSHRMLAGIVKIWMRSRSYRRPN</sequence>
<dbReference type="EMBL" id="JAGMUV010000025">
    <property type="protein sequence ID" value="KAH7120609.1"/>
    <property type="molecule type" value="Genomic_DNA"/>
</dbReference>
<protein>
    <submittedName>
        <fullName evidence="1">Uncharacterized protein</fullName>
    </submittedName>
</protein>
<accession>A0A9P9DK00</accession>
<keyword evidence="2" id="KW-1185">Reference proteome</keyword>
<reference evidence="1" key="1">
    <citation type="journal article" date="2021" name="Nat. Commun.">
        <title>Genetic determinants of endophytism in the Arabidopsis root mycobiome.</title>
        <authorList>
            <person name="Mesny F."/>
            <person name="Miyauchi S."/>
            <person name="Thiergart T."/>
            <person name="Pickel B."/>
            <person name="Atanasova L."/>
            <person name="Karlsson M."/>
            <person name="Huettel B."/>
            <person name="Barry K.W."/>
            <person name="Haridas S."/>
            <person name="Chen C."/>
            <person name="Bauer D."/>
            <person name="Andreopoulos W."/>
            <person name="Pangilinan J."/>
            <person name="LaButti K."/>
            <person name="Riley R."/>
            <person name="Lipzen A."/>
            <person name="Clum A."/>
            <person name="Drula E."/>
            <person name="Henrissat B."/>
            <person name="Kohler A."/>
            <person name="Grigoriev I.V."/>
            <person name="Martin F.M."/>
            <person name="Hacquard S."/>
        </authorList>
    </citation>
    <scope>NUCLEOTIDE SEQUENCE</scope>
    <source>
        <strain evidence="1">MPI-CAGE-AT-0147</strain>
    </source>
</reference>
<comment type="caution">
    <text evidence="1">The sequence shown here is derived from an EMBL/GenBank/DDBJ whole genome shotgun (WGS) entry which is preliminary data.</text>
</comment>
<dbReference type="AlphaFoldDB" id="A0A9P9DK00"/>